<comment type="subcellular location">
    <subcellularLocation>
        <location evidence="1">Cell envelope</location>
    </subcellularLocation>
</comment>
<dbReference type="GO" id="GO:0017004">
    <property type="term" value="P:cytochrome complex assembly"/>
    <property type="evidence" value="ECO:0007669"/>
    <property type="project" value="UniProtKB-KW"/>
</dbReference>
<dbReference type="PANTHER" id="PTHR42852">
    <property type="entry name" value="THIOL:DISULFIDE INTERCHANGE PROTEIN DSBE"/>
    <property type="match status" value="1"/>
</dbReference>
<dbReference type="STRING" id="883161.HMPREF9306_00775"/>
<dbReference type="SUPFAM" id="SSF52833">
    <property type="entry name" value="Thioredoxin-like"/>
    <property type="match status" value="1"/>
</dbReference>
<dbReference type="Pfam" id="PF00578">
    <property type="entry name" value="AhpC-TSA"/>
    <property type="match status" value="1"/>
</dbReference>
<dbReference type="EMBL" id="AGZR01000005">
    <property type="protein sequence ID" value="EPD33243.1"/>
    <property type="molecule type" value="Genomic_DNA"/>
</dbReference>
<name>S2W0I4_9ACTN</name>
<evidence type="ECO:0000256" key="4">
    <source>
        <dbReference type="ARBA" id="ARBA00023157"/>
    </source>
</evidence>
<dbReference type="GO" id="GO:0016209">
    <property type="term" value="F:antioxidant activity"/>
    <property type="evidence" value="ECO:0007669"/>
    <property type="project" value="InterPro"/>
</dbReference>
<keyword evidence="6" id="KW-1133">Transmembrane helix</keyword>
<feature type="transmembrane region" description="Helical" evidence="6">
    <location>
        <begin position="21"/>
        <end position="40"/>
    </location>
</feature>
<evidence type="ECO:0000256" key="1">
    <source>
        <dbReference type="ARBA" id="ARBA00004196"/>
    </source>
</evidence>
<dbReference type="AlphaFoldDB" id="S2W0I4"/>
<dbReference type="InterPro" id="IPR013766">
    <property type="entry name" value="Thioredoxin_domain"/>
</dbReference>
<dbReference type="Gene3D" id="3.40.30.10">
    <property type="entry name" value="Glutaredoxin"/>
    <property type="match status" value="1"/>
</dbReference>
<reference evidence="8 9" key="1">
    <citation type="submission" date="2013-04" db="EMBL/GenBank/DDBJ databases">
        <title>The Genome Sequence of Propionimicrobium lymphophilum ACS-093-V-SCH5.</title>
        <authorList>
            <consortium name="The Broad Institute Genomics Platform"/>
            <person name="Earl A."/>
            <person name="Ward D."/>
            <person name="Feldgarden M."/>
            <person name="Gevers D."/>
            <person name="Saerens B."/>
            <person name="Vaneechoutte M."/>
            <person name="Walker B."/>
            <person name="Young S."/>
            <person name="Zeng Q."/>
            <person name="Gargeya S."/>
            <person name="Fitzgerald M."/>
            <person name="Haas B."/>
            <person name="Abouelleil A."/>
            <person name="Allen A.W."/>
            <person name="Alvarado L."/>
            <person name="Arachchi H.M."/>
            <person name="Berlin A.M."/>
            <person name="Chapman S.B."/>
            <person name="Gainer-Dewar J."/>
            <person name="Goldberg J."/>
            <person name="Griggs A."/>
            <person name="Gujja S."/>
            <person name="Hansen M."/>
            <person name="Howarth C."/>
            <person name="Imamovic A."/>
            <person name="Ireland A."/>
            <person name="Larimer J."/>
            <person name="McCowan C."/>
            <person name="Murphy C."/>
            <person name="Pearson M."/>
            <person name="Poon T.W."/>
            <person name="Priest M."/>
            <person name="Roberts A."/>
            <person name="Saif S."/>
            <person name="Shea T."/>
            <person name="Sisk P."/>
            <person name="Sykes S."/>
            <person name="Wortman J."/>
            <person name="Nusbaum C."/>
            <person name="Birren B."/>
        </authorList>
    </citation>
    <scope>NUCLEOTIDE SEQUENCE [LARGE SCALE GENOMIC DNA]</scope>
    <source>
        <strain evidence="8 9">ACS-093-V-SCH5</strain>
    </source>
</reference>
<dbReference type="InterPro" id="IPR000866">
    <property type="entry name" value="AhpC/TSA"/>
</dbReference>
<keyword evidence="4" id="KW-1015">Disulfide bond</keyword>
<dbReference type="PANTHER" id="PTHR42852:SF6">
    <property type="entry name" value="THIOL:DISULFIDE INTERCHANGE PROTEIN DSBE"/>
    <property type="match status" value="1"/>
</dbReference>
<dbReference type="OrthoDB" id="9790194at2"/>
<keyword evidence="6" id="KW-0472">Membrane</keyword>
<sequence length="197" mass="21072">MSETNPADEPLWRAKLRNSKIATVSIVLLVALVAIIAFALTNLASKESAQSVETQVPGVAEVGKPAPDFTATLIDGSTFKLSDYQGEPVWLVFQTTWCSGCKAELESVQKVSDSAQDSGLRVLAIYVGEDVDTVRGFVSRMGISFGHAADENGKLSKAYGVSGVPAHFFIAADGTIAQSHVGVLDERQMSENLLRIR</sequence>
<evidence type="ECO:0000256" key="5">
    <source>
        <dbReference type="ARBA" id="ARBA00023284"/>
    </source>
</evidence>
<dbReference type="InterPro" id="IPR050553">
    <property type="entry name" value="Thioredoxin_ResA/DsbE_sf"/>
</dbReference>
<organism evidence="8 9">
    <name type="scientific">Propionimicrobium lymphophilum ACS-093-V-SCH5</name>
    <dbReference type="NCBI Taxonomy" id="883161"/>
    <lineage>
        <taxon>Bacteria</taxon>
        <taxon>Bacillati</taxon>
        <taxon>Actinomycetota</taxon>
        <taxon>Actinomycetes</taxon>
        <taxon>Propionibacteriales</taxon>
        <taxon>Propionibacteriaceae</taxon>
        <taxon>Propionimicrobium</taxon>
    </lineage>
</organism>
<keyword evidence="3" id="KW-0735">Signal-anchor</keyword>
<dbReference type="RefSeq" id="WP_016455618.1">
    <property type="nucleotide sequence ID" value="NZ_KE150269.1"/>
</dbReference>
<evidence type="ECO:0000313" key="8">
    <source>
        <dbReference type="EMBL" id="EPD33243.1"/>
    </source>
</evidence>
<dbReference type="HOGENOM" id="CLU_042529_11_4_11"/>
<protein>
    <recommendedName>
        <fullName evidence="7">Thioredoxin domain-containing protein</fullName>
    </recommendedName>
</protein>
<comment type="caution">
    <text evidence="8">The sequence shown here is derived from an EMBL/GenBank/DDBJ whole genome shotgun (WGS) entry which is preliminary data.</text>
</comment>
<feature type="domain" description="Thioredoxin" evidence="7">
    <location>
        <begin position="60"/>
        <end position="197"/>
    </location>
</feature>
<keyword evidence="5" id="KW-0676">Redox-active center</keyword>
<evidence type="ECO:0000259" key="7">
    <source>
        <dbReference type="PROSITE" id="PS51352"/>
    </source>
</evidence>
<evidence type="ECO:0000313" key="9">
    <source>
        <dbReference type="Proteomes" id="UP000014417"/>
    </source>
</evidence>
<dbReference type="PROSITE" id="PS51352">
    <property type="entry name" value="THIOREDOXIN_2"/>
    <property type="match status" value="1"/>
</dbReference>
<evidence type="ECO:0000256" key="2">
    <source>
        <dbReference type="ARBA" id="ARBA00022748"/>
    </source>
</evidence>
<dbReference type="CDD" id="cd02966">
    <property type="entry name" value="TlpA_like_family"/>
    <property type="match status" value="1"/>
</dbReference>
<dbReference type="GO" id="GO:0016491">
    <property type="term" value="F:oxidoreductase activity"/>
    <property type="evidence" value="ECO:0007669"/>
    <property type="project" value="InterPro"/>
</dbReference>
<gene>
    <name evidence="8" type="ORF">HMPREF9306_00775</name>
</gene>
<keyword evidence="9" id="KW-1185">Reference proteome</keyword>
<evidence type="ECO:0000256" key="6">
    <source>
        <dbReference type="SAM" id="Phobius"/>
    </source>
</evidence>
<dbReference type="GO" id="GO:0030313">
    <property type="term" value="C:cell envelope"/>
    <property type="evidence" value="ECO:0007669"/>
    <property type="project" value="UniProtKB-SubCell"/>
</dbReference>
<evidence type="ECO:0000256" key="3">
    <source>
        <dbReference type="ARBA" id="ARBA00022968"/>
    </source>
</evidence>
<proteinExistence type="predicted"/>
<keyword evidence="2" id="KW-0201">Cytochrome c-type biogenesis</keyword>
<dbReference type="InterPro" id="IPR036249">
    <property type="entry name" value="Thioredoxin-like_sf"/>
</dbReference>
<keyword evidence="6" id="KW-0812">Transmembrane</keyword>
<accession>S2W0I4</accession>
<dbReference type="Proteomes" id="UP000014417">
    <property type="component" value="Unassembled WGS sequence"/>
</dbReference>